<reference evidence="2 3" key="1">
    <citation type="submission" date="2015-01" db="EMBL/GenBank/DDBJ databases">
        <title>Vibrio sp. C5 JCM 19232 whole genome shotgun sequence.</title>
        <authorList>
            <person name="Sawabe T."/>
            <person name="Meirelles P."/>
            <person name="Feng G."/>
            <person name="Sayaka M."/>
            <person name="Hattori M."/>
            <person name="Ohkuma M."/>
        </authorList>
    </citation>
    <scope>NUCLEOTIDE SEQUENCE [LARGE SCALE GENOMIC DNA]</scope>
    <source>
        <strain evidence="2 3">JCM19232</strain>
    </source>
</reference>
<feature type="transmembrane region" description="Helical" evidence="1">
    <location>
        <begin position="84"/>
        <end position="103"/>
    </location>
</feature>
<keyword evidence="1" id="KW-0472">Membrane</keyword>
<name>A0A0B8PJV3_9VIBR</name>
<organism evidence="2 3">
    <name type="scientific">Vibrio ishigakensis</name>
    <dbReference type="NCBI Taxonomy" id="1481914"/>
    <lineage>
        <taxon>Bacteria</taxon>
        <taxon>Pseudomonadati</taxon>
        <taxon>Pseudomonadota</taxon>
        <taxon>Gammaproteobacteria</taxon>
        <taxon>Vibrionales</taxon>
        <taxon>Vibrionaceae</taxon>
        <taxon>Vibrio</taxon>
    </lineage>
</organism>
<evidence type="ECO:0000256" key="1">
    <source>
        <dbReference type="SAM" id="Phobius"/>
    </source>
</evidence>
<gene>
    <name evidence="2" type="ORF">JCM19232_3230</name>
</gene>
<feature type="transmembrane region" description="Helical" evidence="1">
    <location>
        <begin position="60"/>
        <end position="78"/>
    </location>
</feature>
<dbReference type="EMBL" id="BBSA01000015">
    <property type="protein sequence ID" value="GAM64937.1"/>
    <property type="molecule type" value="Genomic_DNA"/>
</dbReference>
<dbReference type="Proteomes" id="UP000031670">
    <property type="component" value="Unassembled WGS sequence"/>
</dbReference>
<comment type="caution">
    <text evidence="2">The sequence shown here is derived from an EMBL/GenBank/DDBJ whole genome shotgun (WGS) entry which is preliminary data.</text>
</comment>
<proteinExistence type="predicted"/>
<protein>
    <submittedName>
        <fullName evidence="2">Sodium-solute symporter</fullName>
    </submittedName>
</protein>
<reference evidence="2 3" key="2">
    <citation type="submission" date="2015-01" db="EMBL/GenBank/DDBJ databases">
        <authorList>
            <consortium name="NBRP consortium"/>
            <person name="Sawabe T."/>
            <person name="Meirelles P."/>
            <person name="Feng G."/>
            <person name="Sayaka M."/>
            <person name="Hattori M."/>
            <person name="Ohkuma M."/>
        </authorList>
    </citation>
    <scope>NUCLEOTIDE SEQUENCE [LARGE SCALE GENOMIC DNA]</scope>
    <source>
        <strain evidence="2 3">JCM19232</strain>
    </source>
</reference>
<evidence type="ECO:0000313" key="2">
    <source>
        <dbReference type="EMBL" id="GAM64937.1"/>
    </source>
</evidence>
<accession>A0A0B8PJV3</accession>
<evidence type="ECO:0000313" key="3">
    <source>
        <dbReference type="Proteomes" id="UP000031670"/>
    </source>
</evidence>
<keyword evidence="1" id="KW-1133">Transmembrane helix</keyword>
<dbReference type="AlphaFoldDB" id="A0A0B8PJV3"/>
<keyword evidence="1" id="KW-0812">Transmembrane</keyword>
<sequence length="128" mass="14260">MNGIIGHLVITGGFFCLTTKFYKEPVGERKAELEHFWTDVDTPVVEAAGQDEVDRQQRSMLGKLILIFGALVITMVLIPNPFWGRMAFLFCGGVVLTVGACFFEAQRQPQPKPSNPVTTYRGLLCRPL</sequence>